<dbReference type="GO" id="GO:0005634">
    <property type="term" value="C:nucleus"/>
    <property type="evidence" value="ECO:0007669"/>
    <property type="project" value="UniProtKB-SubCell"/>
</dbReference>
<dbReference type="CDD" id="cd00167">
    <property type="entry name" value="SANT"/>
    <property type="match status" value="1"/>
</dbReference>
<dbReference type="SUPFAM" id="SSF46689">
    <property type="entry name" value="Homeodomain-like"/>
    <property type="match status" value="1"/>
</dbReference>
<gene>
    <name evidence="9" type="ORF">F3Y22_tig00116983pilonHSYRG00177</name>
</gene>
<feature type="domain" description="Myb-like" evidence="7">
    <location>
        <begin position="23"/>
        <end position="73"/>
    </location>
</feature>
<dbReference type="PROSITE" id="PS50090">
    <property type="entry name" value="MYB_LIKE"/>
    <property type="match status" value="1"/>
</dbReference>
<evidence type="ECO:0000256" key="1">
    <source>
        <dbReference type="ARBA" id="ARBA00004123"/>
    </source>
</evidence>
<feature type="domain" description="HTH myb-type" evidence="8">
    <location>
        <begin position="23"/>
        <end position="77"/>
    </location>
</feature>
<keyword evidence="4" id="KW-0238">DNA-binding</keyword>
<dbReference type="GO" id="GO:0000976">
    <property type="term" value="F:transcription cis-regulatory region binding"/>
    <property type="evidence" value="ECO:0007669"/>
    <property type="project" value="UniProtKB-ARBA"/>
</dbReference>
<dbReference type="InterPro" id="IPR017930">
    <property type="entry name" value="Myb_dom"/>
</dbReference>
<keyword evidence="2" id="KW-0677">Repeat</keyword>
<dbReference type="PROSITE" id="PS51294">
    <property type="entry name" value="HTH_MYB"/>
    <property type="match status" value="1"/>
</dbReference>
<dbReference type="InterPro" id="IPR009057">
    <property type="entry name" value="Homeodomain-like_sf"/>
</dbReference>
<dbReference type="InterPro" id="IPR001005">
    <property type="entry name" value="SANT/Myb"/>
</dbReference>
<accession>A0A6A2WHX4</accession>
<evidence type="ECO:0000256" key="4">
    <source>
        <dbReference type="ARBA" id="ARBA00023125"/>
    </source>
</evidence>
<dbReference type="PANTHER" id="PTHR47997:SF75">
    <property type="entry name" value="MYB DOMAIN PROTEIN 55"/>
    <property type="match status" value="1"/>
</dbReference>
<sequence length="239" mass="26854">MNNFAGLQRCGRSCKLRWINYLRPDLKRGTFSQEEEDLIIELHAVLGNRSSQIPGQLPGRTDNEIKNLWTCLKKKFKQRGIDPVTHKPLSEPSNSNPTHWFTQTSKAFGTDTEFSSNSMMSTLLPPLTSAFISDSPSMAVTHASCFGNSGFSWGLMENQAEEPKWSEYLNNPLLMVAALQNQTPQSLYNMEIKSEPYFLNSSSSSSTVWGQSQNHEQPLQNPDMCGKDIQRLTAAFGRV</sequence>
<keyword evidence="6" id="KW-0539">Nucleus</keyword>
<protein>
    <submittedName>
        <fullName evidence="9">Transcription repressor MYB4</fullName>
    </submittedName>
</protein>
<dbReference type="InterPro" id="IPR051953">
    <property type="entry name" value="Plant_SW-associated_TFs"/>
</dbReference>
<evidence type="ECO:0000259" key="8">
    <source>
        <dbReference type="PROSITE" id="PS51294"/>
    </source>
</evidence>
<dbReference type="Pfam" id="PF00249">
    <property type="entry name" value="Myb_DNA-binding"/>
    <property type="match status" value="1"/>
</dbReference>
<keyword evidence="5" id="KW-0804">Transcription</keyword>
<dbReference type="FunFam" id="1.10.10.60:FF:000394">
    <property type="entry name" value="MYB transcription factor"/>
    <property type="match status" value="1"/>
</dbReference>
<evidence type="ECO:0000313" key="10">
    <source>
        <dbReference type="Proteomes" id="UP000436088"/>
    </source>
</evidence>
<name>A0A6A2WHX4_HIBSY</name>
<evidence type="ECO:0000259" key="7">
    <source>
        <dbReference type="PROSITE" id="PS50090"/>
    </source>
</evidence>
<comment type="subcellular location">
    <subcellularLocation>
        <location evidence="1">Nucleus</location>
    </subcellularLocation>
</comment>
<dbReference type="PANTHER" id="PTHR47997">
    <property type="entry name" value="MYB DOMAIN PROTEIN 55"/>
    <property type="match status" value="1"/>
</dbReference>
<evidence type="ECO:0000256" key="6">
    <source>
        <dbReference type="ARBA" id="ARBA00023242"/>
    </source>
</evidence>
<dbReference type="Gene3D" id="1.10.10.60">
    <property type="entry name" value="Homeodomain-like"/>
    <property type="match status" value="2"/>
</dbReference>
<evidence type="ECO:0000256" key="5">
    <source>
        <dbReference type="ARBA" id="ARBA00023163"/>
    </source>
</evidence>
<dbReference type="SMART" id="SM00717">
    <property type="entry name" value="SANT"/>
    <property type="match status" value="1"/>
</dbReference>
<evidence type="ECO:0000256" key="3">
    <source>
        <dbReference type="ARBA" id="ARBA00023015"/>
    </source>
</evidence>
<keyword evidence="3" id="KW-0805">Transcription regulation</keyword>
<organism evidence="9 10">
    <name type="scientific">Hibiscus syriacus</name>
    <name type="common">Rose of Sharon</name>
    <dbReference type="NCBI Taxonomy" id="106335"/>
    <lineage>
        <taxon>Eukaryota</taxon>
        <taxon>Viridiplantae</taxon>
        <taxon>Streptophyta</taxon>
        <taxon>Embryophyta</taxon>
        <taxon>Tracheophyta</taxon>
        <taxon>Spermatophyta</taxon>
        <taxon>Magnoliopsida</taxon>
        <taxon>eudicotyledons</taxon>
        <taxon>Gunneridae</taxon>
        <taxon>Pentapetalae</taxon>
        <taxon>rosids</taxon>
        <taxon>malvids</taxon>
        <taxon>Malvales</taxon>
        <taxon>Malvaceae</taxon>
        <taxon>Malvoideae</taxon>
        <taxon>Hibiscus</taxon>
    </lineage>
</organism>
<evidence type="ECO:0000256" key="2">
    <source>
        <dbReference type="ARBA" id="ARBA00022737"/>
    </source>
</evidence>
<evidence type="ECO:0000313" key="9">
    <source>
        <dbReference type="EMBL" id="KAE8657771.1"/>
    </source>
</evidence>
<dbReference type="Proteomes" id="UP000436088">
    <property type="component" value="Unassembled WGS sequence"/>
</dbReference>
<keyword evidence="10" id="KW-1185">Reference proteome</keyword>
<proteinExistence type="predicted"/>
<dbReference type="AlphaFoldDB" id="A0A6A2WHX4"/>
<reference evidence="9" key="1">
    <citation type="submission" date="2019-09" db="EMBL/GenBank/DDBJ databases">
        <title>Draft genome information of white flower Hibiscus syriacus.</title>
        <authorList>
            <person name="Kim Y.-M."/>
        </authorList>
    </citation>
    <scope>NUCLEOTIDE SEQUENCE [LARGE SCALE GENOMIC DNA]</scope>
    <source>
        <strain evidence="9">YM2019G1</strain>
    </source>
</reference>
<dbReference type="EMBL" id="VEPZ02001755">
    <property type="protein sequence ID" value="KAE8657771.1"/>
    <property type="molecule type" value="Genomic_DNA"/>
</dbReference>
<comment type="caution">
    <text evidence="9">The sequence shown here is derived from an EMBL/GenBank/DDBJ whole genome shotgun (WGS) entry which is preliminary data.</text>
</comment>